<keyword evidence="6" id="KW-0805">Transcription regulation</keyword>
<accession>A0ABR7DAC1</accession>
<dbReference type="CDD" id="cd17536">
    <property type="entry name" value="REC_YesN-like"/>
    <property type="match status" value="1"/>
</dbReference>
<evidence type="ECO:0000256" key="10">
    <source>
        <dbReference type="PROSITE-ProRule" id="PRU00169"/>
    </source>
</evidence>
<evidence type="ECO:0000256" key="6">
    <source>
        <dbReference type="ARBA" id="ARBA00023015"/>
    </source>
</evidence>
<dbReference type="SUPFAM" id="SSF46689">
    <property type="entry name" value="Homeodomain-like"/>
    <property type="match status" value="1"/>
</dbReference>
<feature type="domain" description="HTH araC/xylS-type" evidence="11">
    <location>
        <begin position="405"/>
        <end position="503"/>
    </location>
</feature>
<dbReference type="InterPro" id="IPR018062">
    <property type="entry name" value="HTH_AraC-typ_CS"/>
</dbReference>
<keyword evidence="5" id="KW-0902">Two-component regulatory system</keyword>
<evidence type="ECO:0000256" key="7">
    <source>
        <dbReference type="ARBA" id="ARBA00023125"/>
    </source>
</evidence>
<protein>
    <recommendedName>
        <fullName evidence="2">Stage 0 sporulation protein A homolog</fullName>
    </recommendedName>
</protein>
<dbReference type="InterPro" id="IPR009057">
    <property type="entry name" value="Homeodomain-like_sf"/>
</dbReference>
<dbReference type="SMART" id="SM00448">
    <property type="entry name" value="REC"/>
    <property type="match status" value="1"/>
</dbReference>
<dbReference type="InterPro" id="IPR020449">
    <property type="entry name" value="Tscrpt_reg_AraC-type_HTH"/>
</dbReference>
<dbReference type="Pfam" id="PF12833">
    <property type="entry name" value="HTH_18"/>
    <property type="match status" value="1"/>
</dbReference>
<evidence type="ECO:0000256" key="2">
    <source>
        <dbReference type="ARBA" id="ARBA00018672"/>
    </source>
</evidence>
<evidence type="ECO:0000256" key="9">
    <source>
        <dbReference type="ARBA" id="ARBA00024867"/>
    </source>
</evidence>
<dbReference type="SMART" id="SM00342">
    <property type="entry name" value="HTH_ARAC"/>
    <property type="match status" value="1"/>
</dbReference>
<dbReference type="PROSITE" id="PS01124">
    <property type="entry name" value="HTH_ARAC_FAMILY_2"/>
    <property type="match status" value="1"/>
</dbReference>
<comment type="subcellular location">
    <subcellularLocation>
        <location evidence="1">Cytoplasm</location>
    </subcellularLocation>
</comment>
<gene>
    <name evidence="13" type="ORF">H8S20_04505</name>
</gene>
<evidence type="ECO:0000313" key="14">
    <source>
        <dbReference type="Proteomes" id="UP000596929"/>
    </source>
</evidence>
<dbReference type="Gene3D" id="3.40.50.2300">
    <property type="match status" value="1"/>
</dbReference>
<dbReference type="PANTHER" id="PTHR42713">
    <property type="entry name" value="HISTIDINE KINASE-RELATED"/>
    <property type="match status" value="1"/>
</dbReference>
<dbReference type="PANTHER" id="PTHR42713:SF3">
    <property type="entry name" value="TRANSCRIPTIONAL REGULATORY PROTEIN HPTR"/>
    <property type="match status" value="1"/>
</dbReference>
<evidence type="ECO:0000256" key="8">
    <source>
        <dbReference type="ARBA" id="ARBA00023163"/>
    </source>
</evidence>
<dbReference type="Proteomes" id="UP000596929">
    <property type="component" value="Unassembled WGS sequence"/>
</dbReference>
<evidence type="ECO:0000256" key="1">
    <source>
        <dbReference type="ARBA" id="ARBA00004496"/>
    </source>
</evidence>
<evidence type="ECO:0000259" key="12">
    <source>
        <dbReference type="PROSITE" id="PS50110"/>
    </source>
</evidence>
<dbReference type="Gene3D" id="1.10.10.60">
    <property type="entry name" value="Homeodomain-like"/>
    <property type="match status" value="2"/>
</dbReference>
<dbReference type="InterPro" id="IPR001789">
    <property type="entry name" value="Sig_transdc_resp-reg_receiver"/>
</dbReference>
<comment type="caution">
    <text evidence="13">The sequence shown here is derived from an EMBL/GenBank/DDBJ whole genome shotgun (WGS) entry which is preliminary data.</text>
</comment>
<dbReference type="EMBL" id="JACOOO010000004">
    <property type="protein sequence ID" value="MBC5628152.1"/>
    <property type="molecule type" value="Genomic_DNA"/>
</dbReference>
<evidence type="ECO:0000259" key="11">
    <source>
        <dbReference type="PROSITE" id="PS01124"/>
    </source>
</evidence>
<dbReference type="Pfam" id="PF00072">
    <property type="entry name" value="Response_reg"/>
    <property type="match status" value="1"/>
</dbReference>
<dbReference type="SUPFAM" id="SSF52172">
    <property type="entry name" value="CheY-like"/>
    <property type="match status" value="1"/>
</dbReference>
<proteinExistence type="predicted"/>
<keyword evidence="14" id="KW-1185">Reference proteome</keyword>
<reference evidence="13 14" key="1">
    <citation type="submission" date="2020-08" db="EMBL/GenBank/DDBJ databases">
        <title>Genome public.</title>
        <authorList>
            <person name="Liu C."/>
            <person name="Sun Q."/>
        </authorList>
    </citation>
    <scope>NUCLEOTIDE SEQUENCE [LARGE SCALE GENOMIC DNA]</scope>
    <source>
        <strain evidence="13 14">NSJ-6</strain>
    </source>
</reference>
<keyword evidence="3" id="KW-0963">Cytoplasm</keyword>
<dbReference type="PROSITE" id="PS50110">
    <property type="entry name" value="RESPONSE_REGULATORY"/>
    <property type="match status" value="1"/>
</dbReference>
<feature type="modified residue" description="4-aspartylphosphate" evidence="10">
    <location>
        <position position="58"/>
    </location>
</feature>
<evidence type="ECO:0000256" key="4">
    <source>
        <dbReference type="ARBA" id="ARBA00022553"/>
    </source>
</evidence>
<comment type="function">
    <text evidence="9">May play the central regulatory role in sporulation. It may be an element of the effector pathway responsible for the activation of sporulation genes in response to nutritional stress. Spo0A may act in concert with spo0H (a sigma factor) to control the expression of some genes that are critical to the sporulation process.</text>
</comment>
<feature type="domain" description="Response regulatory" evidence="12">
    <location>
        <begin position="6"/>
        <end position="123"/>
    </location>
</feature>
<dbReference type="InterPro" id="IPR051552">
    <property type="entry name" value="HptR"/>
</dbReference>
<dbReference type="PRINTS" id="PR00032">
    <property type="entry name" value="HTHARAC"/>
</dbReference>
<keyword evidence="8" id="KW-0804">Transcription</keyword>
<dbReference type="RefSeq" id="WP_186859396.1">
    <property type="nucleotide sequence ID" value="NZ_JACOOO010000004.1"/>
</dbReference>
<organism evidence="13 14">
    <name type="scientific">Clostridium hominis</name>
    <dbReference type="NCBI Taxonomy" id="2763036"/>
    <lineage>
        <taxon>Bacteria</taxon>
        <taxon>Bacillati</taxon>
        <taxon>Bacillota</taxon>
        <taxon>Clostridia</taxon>
        <taxon>Eubacteriales</taxon>
        <taxon>Clostridiaceae</taxon>
        <taxon>Clostridium</taxon>
    </lineage>
</organism>
<keyword evidence="7" id="KW-0238">DNA-binding</keyword>
<dbReference type="InterPro" id="IPR018060">
    <property type="entry name" value="HTH_AraC"/>
</dbReference>
<dbReference type="PROSITE" id="PS00041">
    <property type="entry name" value="HTH_ARAC_FAMILY_1"/>
    <property type="match status" value="1"/>
</dbReference>
<name>A0ABR7DAC1_9CLOT</name>
<dbReference type="InterPro" id="IPR011006">
    <property type="entry name" value="CheY-like_superfamily"/>
</dbReference>
<evidence type="ECO:0000256" key="3">
    <source>
        <dbReference type="ARBA" id="ARBA00022490"/>
    </source>
</evidence>
<keyword evidence="4 10" id="KW-0597">Phosphoprotein</keyword>
<evidence type="ECO:0000313" key="13">
    <source>
        <dbReference type="EMBL" id="MBC5628152.1"/>
    </source>
</evidence>
<sequence length="513" mass="60275">MRKYCKVLIAEDEFIMRQGIKHMINWESEGFTIVGEATNGKEALDLIEEVRPNIIISDIVMPILDGVDFSKIVQKKYPEIQIVILSSYDKFEYVKNTLLSGAVDYILKPTLTPSNLIKTLKKAVNRIPGMKLIKNDDEYYHSLIEKYILGYEDVLNEKKFLNVFPNSCFRILGIDIKSLRGKNEEWIQDVIGKIDEFFQCNKQYISIKTLINDKILFYTINYKVSDDNNIVDEIEKFIISDIWNDNNIFFVITKKFNNISDIKNIYNDSFISFVGQKFYYKNVPLLCTDKLVKEKSKKFDFDKFYNEIKIREFDIAINKVEDYVGHAVLTKMNEQKLKSLIKNIIYTILVSIEEYSNNTDELRAKYFNMIEQALYSEALIEAVNCIFKELKMILSENVDEEDSIKNILEYINNNYASYLDLGAISQKFNFNYSYLSSYFSNYCKEGFSEYLNKIRVEKACELLIGNKYYVSEISSMVGYSDHSYFCRVFKKIKGYTPSQYRRLKLLMEDKKDD</sequence>
<evidence type="ECO:0000256" key="5">
    <source>
        <dbReference type="ARBA" id="ARBA00023012"/>
    </source>
</evidence>